<gene>
    <name evidence="5" type="ORF">N869_14820</name>
</gene>
<dbReference type="GO" id="GO:0043200">
    <property type="term" value="P:response to amino acid"/>
    <property type="evidence" value="ECO:0007669"/>
    <property type="project" value="TreeGrafter"/>
</dbReference>
<accession>A0A0A0C1T2</accession>
<reference evidence="5 6" key="1">
    <citation type="submission" date="2013-08" db="EMBL/GenBank/DDBJ databases">
        <title>Genome sequencing of Cellulomonas bogoriensis 69B4.</title>
        <authorList>
            <person name="Chen F."/>
            <person name="Li Y."/>
            <person name="Wang G."/>
        </authorList>
    </citation>
    <scope>NUCLEOTIDE SEQUENCE [LARGE SCALE GENOMIC DNA]</scope>
    <source>
        <strain evidence="5 6">69B4</strain>
    </source>
</reference>
<evidence type="ECO:0000256" key="2">
    <source>
        <dbReference type="ARBA" id="ARBA00023125"/>
    </source>
</evidence>
<dbReference type="InterPro" id="IPR019887">
    <property type="entry name" value="Tscrpt_reg_AsnC/Lrp_C"/>
</dbReference>
<evidence type="ECO:0000313" key="5">
    <source>
        <dbReference type="EMBL" id="KGM13329.1"/>
    </source>
</evidence>
<dbReference type="Pfam" id="PF01037">
    <property type="entry name" value="AsnC_trans_reg"/>
    <property type="match status" value="1"/>
</dbReference>
<keyword evidence="3" id="KW-0804">Transcription</keyword>
<dbReference type="PROSITE" id="PS50956">
    <property type="entry name" value="HTH_ASNC_2"/>
    <property type="match status" value="1"/>
</dbReference>
<dbReference type="GO" id="GO:0043565">
    <property type="term" value="F:sequence-specific DNA binding"/>
    <property type="evidence" value="ECO:0007669"/>
    <property type="project" value="InterPro"/>
</dbReference>
<proteinExistence type="predicted"/>
<dbReference type="SUPFAM" id="SSF46785">
    <property type="entry name" value="Winged helix' DNA-binding domain"/>
    <property type="match status" value="1"/>
</dbReference>
<dbReference type="InterPro" id="IPR019888">
    <property type="entry name" value="Tscrpt_reg_AsnC-like"/>
</dbReference>
<evidence type="ECO:0000259" key="4">
    <source>
        <dbReference type="PROSITE" id="PS50956"/>
    </source>
</evidence>
<comment type="caution">
    <text evidence="5">The sequence shown here is derived from an EMBL/GenBank/DDBJ whole genome shotgun (WGS) entry which is preliminary data.</text>
</comment>
<dbReference type="Gene3D" id="3.30.70.920">
    <property type="match status" value="1"/>
</dbReference>
<evidence type="ECO:0000256" key="1">
    <source>
        <dbReference type="ARBA" id="ARBA00023015"/>
    </source>
</evidence>
<dbReference type="PRINTS" id="PR00033">
    <property type="entry name" value="HTHASNC"/>
</dbReference>
<dbReference type="InterPro" id="IPR011008">
    <property type="entry name" value="Dimeric_a/b-barrel"/>
</dbReference>
<dbReference type="Pfam" id="PF13404">
    <property type="entry name" value="HTH_AsnC-type"/>
    <property type="match status" value="1"/>
</dbReference>
<keyword evidence="2" id="KW-0238">DNA-binding</keyword>
<evidence type="ECO:0000256" key="3">
    <source>
        <dbReference type="ARBA" id="ARBA00023163"/>
    </source>
</evidence>
<dbReference type="InterPro" id="IPR000485">
    <property type="entry name" value="AsnC-type_HTH_dom"/>
</dbReference>
<dbReference type="PANTHER" id="PTHR30154">
    <property type="entry name" value="LEUCINE-RESPONSIVE REGULATORY PROTEIN"/>
    <property type="match status" value="1"/>
</dbReference>
<dbReference type="EMBL" id="AXCZ01000049">
    <property type="protein sequence ID" value="KGM13329.1"/>
    <property type="molecule type" value="Genomic_DNA"/>
</dbReference>
<evidence type="ECO:0000313" key="6">
    <source>
        <dbReference type="Proteomes" id="UP000054314"/>
    </source>
</evidence>
<dbReference type="InterPro" id="IPR036390">
    <property type="entry name" value="WH_DNA-bd_sf"/>
</dbReference>
<dbReference type="PANTHER" id="PTHR30154:SF45">
    <property type="entry name" value="TRANSCRIPTIONAL REGULATORY PROTEIN (PROBABLY ASNC-FAMILY)-RELATED"/>
    <property type="match status" value="1"/>
</dbReference>
<dbReference type="InterPro" id="IPR036388">
    <property type="entry name" value="WH-like_DNA-bd_sf"/>
</dbReference>
<name>A0A0A0C1T2_9CELL</name>
<organism evidence="5 6">
    <name type="scientific">Cellulomonas bogoriensis 69B4 = DSM 16987</name>
    <dbReference type="NCBI Taxonomy" id="1386082"/>
    <lineage>
        <taxon>Bacteria</taxon>
        <taxon>Bacillati</taxon>
        <taxon>Actinomycetota</taxon>
        <taxon>Actinomycetes</taxon>
        <taxon>Micrococcales</taxon>
        <taxon>Cellulomonadaceae</taxon>
        <taxon>Cellulomonas</taxon>
    </lineage>
</organism>
<dbReference type="GO" id="GO:0005829">
    <property type="term" value="C:cytosol"/>
    <property type="evidence" value="ECO:0007669"/>
    <property type="project" value="TreeGrafter"/>
</dbReference>
<feature type="domain" description="HTH asnC-type" evidence="4">
    <location>
        <begin position="1"/>
        <end position="62"/>
    </location>
</feature>
<sequence>MDRVDAAILEHLSRDARTSYGVIGSRVNLSASAVKRRVDRLRADGVIAGFTTRVDPGALGWGTEAYVEVHCAASTSPATMRDVLVTYPEVVAASTVTGDADAVVQVRARDVRHLDEVVERLNAEPIVDRTRSTVVLTPLVRR</sequence>
<dbReference type="Gene3D" id="1.10.10.10">
    <property type="entry name" value="Winged helix-like DNA-binding domain superfamily/Winged helix DNA-binding domain"/>
    <property type="match status" value="1"/>
</dbReference>
<dbReference type="AlphaFoldDB" id="A0A0A0C1T2"/>
<keyword evidence="6" id="KW-1185">Reference proteome</keyword>
<keyword evidence="1" id="KW-0805">Transcription regulation</keyword>
<dbReference type="SUPFAM" id="SSF54909">
    <property type="entry name" value="Dimeric alpha+beta barrel"/>
    <property type="match status" value="1"/>
</dbReference>
<dbReference type="Proteomes" id="UP000054314">
    <property type="component" value="Unassembled WGS sequence"/>
</dbReference>
<protein>
    <submittedName>
        <fullName evidence="5">AsnC family transcriptional regulator</fullName>
    </submittedName>
</protein>
<dbReference type="SMART" id="SM00344">
    <property type="entry name" value="HTH_ASNC"/>
    <property type="match status" value="1"/>
</dbReference>